<accession>A0AA38GJA9</accession>
<protein>
    <submittedName>
        <fullName evidence="1">Uncharacterized protein</fullName>
    </submittedName>
</protein>
<keyword evidence="2" id="KW-1185">Reference proteome</keyword>
<dbReference type="Proteomes" id="UP000824469">
    <property type="component" value="Unassembled WGS sequence"/>
</dbReference>
<proteinExistence type="predicted"/>
<comment type="caution">
    <text evidence="1">The sequence shown here is derived from an EMBL/GenBank/DDBJ whole genome shotgun (WGS) entry which is preliminary data.</text>
</comment>
<feature type="non-terminal residue" evidence="1">
    <location>
        <position position="1"/>
    </location>
</feature>
<name>A0AA38GJA9_TAXCH</name>
<evidence type="ECO:0000313" key="2">
    <source>
        <dbReference type="Proteomes" id="UP000824469"/>
    </source>
</evidence>
<sequence length="132" mass="14498">MALFCAFIFNSHESVMDGMGKEVAQFRCVLFSGMAVLIKHNCSCAFSRRLLCAVEKVLLPGPVPAPDSAAESPDQSDARNTVHVLAREILGEYISRSGFELDVVLHSGGCDLDASKMFDEMPERNVLSWNIM</sequence>
<reference evidence="1 2" key="1">
    <citation type="journal article" date="2021" name="Nat. Plants">
        <title>The Taxus genome provides insights into paclitaxel biosynthesis.</title>
        <authorList>
            <person name="Xiong X."/>
            <person name="Gou J."/>
            <person name="Liao Q."/>
            <person name="Li Y."/>
            <person name="Zhou Q."/>
            <person name="Bi G."/>
            <person name="Li C."/>
            <person name="Du R."/>
            <person name="Wang X."/>
            <person name="Sun T."/>
            <person name="Guo L."/>
            <person name="Liang H."/>
            <person name="Lu P."/>
            <person name="Wu Y."/>
            <person name="Zhang Z."/>
            <person name="Ro D.K."/>
            <person name="Shang Y."/>
            <person name="Huang S."/>
            <person name="Yan J."/>
        </authorList>
    </citation>
    <scope>NUCLEOTIDE SEQUENCE [LARGE SCALE GENOMIC DNA]</scope>
    <source>
        <strain evidence="1">Ta-2019</strain>
    </source>
</reference>
<evidence type="ECO:0000313" key="1">
    <source>
        <dbReference type="EMBL" id="KAH9323207.1"/>
    </source>
</evidence>
<organism evidence="1 2">
    <name type="scientific">Taxus chinensis</name>
    <name type="common">Chinese yew</name>
    <name type="synonym">Taxus wallichiana var. chinensis</name>
    <dbReference type="NCBI Taxonomy" id="29808"/>
    <lineage>
        <taxon>Eukaryota</taxon>
        <taxon>Viridiplantae</taxon>
        <taxon>Streptophyta</taxon>
        <taxon>Embryophyta</taxon>
        <taxon>Tracheophyta</taxon>
        <taxon>Spermatophyta</taxon>
        <taxon>Pinopsida</taxon>
        <taxon>Pinidae</taxon>
        <taxon>Conifers II</taxon>
        <taxon>Cupressales</taxon>
        <taxon>Taxaceae</taxon>
        <taxon>Taxus</taxon>
    </lineage>
</organism>
<gene>
    <name evidence="1" type="ORF">KI387_017846</name>
</gene>
<dbReference type="AlphaFoldDB" id="A0AA38GJA9"/>
<dbReference type="EMBL" id="JAHRHJ020000003">
    <property type="protein sequence ID" value="KAH9323207.1"/>
    <property type="molecule type" value="Genomic_DNA"/>
</dbReference>